<evidence type="ECO:0000313" key="3">
    <source>
        <dbReference type="Proteomes" id="UP000708208"/>
    </source>
</evidence>
<proteinExistence type="predicted"/>
<sequence length="116" mass="12498">MSLPEDETQIRKAVPEGSQILKLFDNVYRSNGPLSEGQRMTFDESGQGALGSADESCSVMETGPDADASDREVCTFLSTVFVEVPNEQTSNHSRLGAVAASLNVFLKRPSASAIWD</sequence>
<accession>A0A8J2PIF7</accession>
<name>A0A8J2PIF7_9HEXA</name>
<gene>
    <name evidence="2" type="ORF">AFUS01_LOCUS27267</name>
</gene>
<organism evidence="2 3">
    <name type="scientific">Allacma fusca</name>
    <dbReference type="NCBI Taxonomy" id="39272"/>
    <lineage>
        <taxon>Eukaryota</taxon>
        <taxon>Metazoa</taxon>
        <taxon>Ecdysozoa</taxon>
        <taxon>Arthropoda</taxon>
        <taxon>Hexapoda</taxon>
        <taxon>Collembola</taxon>
        <taxon>Symphypleona</taxon>
        <taxon>Sminthuridae</taxon>
        <taxon>Allacma</taxon>
    </lineage>
</organism>
<keyword evidence="3" id="KW-1185">Reference proteome</keyword>
<evidence type="ECO:0000256" key="1">
    <source>
        <dbReference type="SAM" id="MobiDB-lite"/>
    </source>
</evidence>
<comment type="caution">
    <text evidence="2">The sequence shown here is derived from an EMBL/GenBank/DDBJ whole genome shotgun (WGS) entry which is preliminary data.</text>
</comment>
<reference evidence="2" key="1">
    <citation type="submission" date="2021-06" db="EMBL/GenBank/DDBJ databases">
        <authorList>
            <person name="Hodson N. C."/>
            <person name="Mongue J. A."/>
            <person name="Jaron S. K."/>
        </authorList>
    </citation>
    <scope>NUCLEOTIDE SEQUENCE</scope>
</reference>
<dbReference type="Proteomes" id="UP000708208">
    <property type="component" value="Unassembled WGS sequence"/>
</dbReference>
<dbReference type="EMBL" id="CAJVCH010375193">
    <property type="protein sequence ID" value="CAG7816655.1"/>
    <property type="molecule type" value="Genomic_DNA"/>
</dbReference>
<feature type="region of interest" description="Disordered" evidence="1">
    <location>
        <begin position="35"/>
        <end position="66"/>
    </location>
</feature>
<protein>
    <submittedName>
        <fullName evidence="2">Uncharacterized protein</fullName>
    </submittedName>
</protein>
<dbReference type="AlphaFoldDB" id="A0A8J2PIF7"/>
<evidence type="ECO:0000313" key="2">
    <source>
        <dbReference type="EMBL" id="CAG7816655.1"/>
    </source>
</evidence>